<protein>
    <submittedName>
        <fullName evidence="10">Sulfate transporter, CysZ-type</fullName>
    </submittedName>
</protein>
<evidence type="ECO:0000256" key="8">
    <source>
        <dbReference type="ARBA" id="ARBA00023136"/>
    </source>
</evidence>
<evidence type="ECO:0000256" key="5">
    <source>
        <dbReference type="ARBA" id="ARBA00022605"/>
    </source>
</evidence>
<dbReference type="AlphaFoldDB" id="A0A3B1A157"/>
<dbReference type="EMBL" id="UOFT01000045">
    <property type="protein sequence ID" value="VAW95300.1"/>
    <property type="molecule type" value="Genomic_DNA"/>
</dbReference>
<feature type="transmembrane region" description="Helical" evidence="9">
    <location>
        <begin position="146"/>
        <end position="165"/>
    </location>
</feature>
<keyword evidence="6 9" id="KW-0812">Transmembrane</keyword>
<comment type="subcellular location">
    <subcellularLocation>
        <location evidence="1">Membrane</location>
        <topology evidence="1">Multi-pass membrane protein</topology>
    </subcellularLocation>
</comment>
<sequence length="192" mass="21712">MPSNPLSGIRFFMQGIPMIFSADVKKYVVMPLLINIILFAAAIYFLTTQFETLIDWLTPDMPSWLPDFFNSVFEWFVGLLWMLFAAVALIIIFFGFTIIANIIGAPFNTYLAAAVEYKLTGVQPIDPRTSLIKVTIESIGGEIKKLIYFLVWAIPLLIISFIPVINVISPVLWAIFSAWMLALQYTDYPLGN</sequence>
<keyword evidence="7 9" id="KW-1133">Transmembrane helix</keyword>
<keyword evidence="3" id="KW-1003">Cell membrane</keyword>
<reference evidence="10" key="1">
    <citation type="submission" date="2018-06" db="EMBL/GenBank/DDBJ databases">
        <authorList>
            <person name="Zhirakovskaya E."/>
        </authorList>
    </citation>
    <scope>NUCLEOTIDE SEQUENCE</scope>
</reference>
<dbReference type="NCBIfam" id="NF003433">
    <property type="entry name" value="PRK04949.1"/>
    <property type="match status" value="1"/>
</dbReference>
<evidence type="ECO:0000256" key="1">
    <source>
        <dbReference type="ARBA" id="ARBA00004141"/>
    </source>
</evidence>
<keyword evidence="8 9" id="KW-0472">Membrane</keyword>
<feature type="transmembrane region" description="Helical" evidence="9">
    <location>
        <begin position="75"/>
        <end position="103"/>
    </location>
</feature>
<dbReference type="Pfam" id="PF07264">
    <property type="entry name" value="EI24"/>
    <property type="match status" value="1"/>
</dbReference>
<name>A0A3B1A157_9ZZZZ</name>
<dbReference type="GO" id="GO:0000103">
    <property type="term" value="P:sulfate assimilation"/>
    <property type="evidence" value="ECO:0007669"/>
    <property type="project" value="TreeGrafter"/>
</dbReference>
<evidence type="ECO:0000256" key="6">
    <source>
        <dbReference type="ARBA" id="ARBA00022692"/>
    </source>
</evidence>
<dbReference type="PANTHER" id="PTHR37468">
    <property type="entry name" value="SULFATE TRANSPORTER CYSZ"/>
    <property type="match status" value="1"/>
</dbReference>
<gene>
    <name evidence="10" type="ORF">MNBD_GAMMA23-962</name>
</gene>
<proteinExistence type="predicted"/>
<dbReference type="GO" id="GO:0005886">
    <property type="term" value="C:plasma membrane"/>
    <property type="evidence" value="ECO:0007669"/>
    <property type="project" value="TreeGrafter"/>
</dbReference>
<accession>A0A3B1A157</accession>
<feature type="non-terminal residue" evidence="10">
    <location>
        <position position="192"/>
    </location>
</feature>
<evidence type="ECO:0000256" key="4">
    <source>
        <dbReference type="ARBA" id="ARBA00022519"/>
    </source>
</evidence>
<keyword evidence="5" id="KW-0028">Amino-acid biosynthesis</keyword>
<dbReference type="PANTHER" id="PTHR37468:SF1">
    <property type="entry name" value="SULFATE TRANSPORTER CYSZ"/>
    <property type="match status" value="1"/>
</dbReference>
<keyword evidence="2" id="KW-0813">Transport</keyword>
<feature type="transmembrane region" description="Helical" evidence="9">
    <location>
        <begin position="27"/>
        <end position="47"/>
    </location>
</feature>
<evidence type="ECO:0000256" key="9">
    <source>
        <dbReference type="SAM" id="Phobius"/>
    </source>
</evidence>
<evidence type="ECO:0000256" key="3">
    <source>
        <dbReference type="ARBA" id="ARBA00022475"/>
    </source>
</evidence>
<evidence type="ECO:0000313" key="10">
    <source>
        <dbReference type="EMBL" id="VAW95300.1"/>
    </source>
</evidence>
<evidence type="ECO:0000256" key="7">
    <source>
        <dbReference type="ARBA" id="ARBA00022989"/>
    </source>
</evidence>
<evidence type="ECO:0000256" key="2">
    <source>
        <dbReference type="ARBA" id="ARBA00022448"/>
    </source>
</evidence>
<dbReference type="GO" id="GO:0009675">
    <property type="term" value="F:high-affinity sulfate:proton symporter activity"/>
    <property type="evidence" value="ECO:0007669"/>
    <property type="project" value="TreeGrafter"/>
</dbReference>
<organism evidence="10">
    <name type="scientific">hydrothermal vent metagenome</name>
    <dbReference type="NCBI Taxonomy" id="652676"/>
    <lineage>
        <taxon>unclassified sequences</taxon>
        <taxon>metagenomes</taxon>
        <taxon>ecological metagenomes</taxon>
    </lineage>
</organism>
<dbReference type="InterPro" id="IPR059112">
    <property type="entry name" value="CysZ/EI24"/>
</dbReference>
<dbReference type="GO" id="GO:0019344">
    <property type="term" value="P:cysteine biosynthetic process"/>
    <property type="evidence" value="ECO:0007669"/>
    <property type="project" value="TreeGrafter"/>
</dbReference>
<keyword evidence="4" id="KW-0997">Cell inner membrane</keyword>
<dbReference type="InterPro" id="IPR050480">
    <property type="entry name" value="CysZ-like"/>
</dbReference>